<evidence type="ECO:0000313" key="6">
    <source>
        <dbReference type="EMBL" id="NML25301.1"/>
    </source>
</evidence>
<evidence type="ECO:0000256" key="2">
    <source>
        <dbReference type="ARBA" id="ARBA00022748"/>
    </source>
</evidence>
<dbReference type="Gene3D" id="3.40.30.10">
    <property type="entry name" value="Glutaredoxin"/>
    <property type="match status" value="1"/>
</dbReference>
<reference evidence="6 7" key="1">
    <citation type="submission" date="2020-04" db="EMBL/GenBank/DDBJ databases">
        <title>Zoogloea sp. G-4-1-14 isolated from soil.</title>
        <authorList>
            <person name="Dahal R.H."/>
        </authorList>
    </citation>
    <scope>NUCLEOTIDE SEQUENCE [LARGE SCALE GENOMIC DNA]</scope>
    <source>
        <strain evidence="6 7">G-4-1-14</strain>
    </source>
</reference>
<keyword evidence="3" id="KW-0676">Redox-active center</keyword>
<dbReference type="PANTHER" id="PTHR42852:SF18">
    <property type="entry name" value="CHROMOSOME UNDETERMINED SCAFFOLD_47, WHOLE GENOME SHOTGUN SEQUENCE"/>
    <property type="match status" value="1"/>
</dbReference>
<keyword evidence="7" id="KW-1185">Reference proteome</keyword>
<comment type="caution">
    <text evidence="6">The sequence shown here is derived from an EMBL/GenBank/DDBJ whole genome shotgun (WGS) entry which is preliminary data.</text>
</comment>
<evidence type="ECO:0000256" key="4">
    <source>
        <dbReference type="SAM" id="SignalP"/>
    </source>
</evidence>
<evidence type="ECO:0000256" key="3">
    <source>
        <dbReference type="ARBA" id="ARBA00023284"/>
    </source>
</evidence>
<dbReference type="GO" id="GO:0015036">
    <property type="term" value="F:disulfide oxidoreductase activity"/>
    <property type="evidence" value="ECO:0007669"/>
    <property type="project" value="UniProtKB-ARBA"/>
</dbReference>
<keyword evidence="4" id="KW-0732">Signal</keyword>
<dbReference type="PANTHER" id="PTHR42852">
    <property type="entry name" value="THIOL:DISULFIDE INTERCHANGE PROTEIN DSBE"/>
    <property type="match status" value="1"/>
</dbReference>
<dbReference type="EMBL" id="JABBGA010000003">
    <property type="protein sequence ID" value="NML25301.1"/>
    <property type="molecule type" value="Genomic_DNA"/>
</dbReference>
<protein>
    <submittedName>
        <fullName evidence="6">TlpA family protein disulfide reductase</fullName>
    </submittedName>
</protein>
<name>A0A848G6N8_9RHOO</name>
<dbReference type="Pfam" id="PF08534">
    <property type="entry name" value="Redoxin"/>
    <property type="match status" value="1"/>
</dbReference>
<dbReference type="Proteomes" id="UP000580043">
    <property type="component" value="Unassembled WGS sequence"/>
</dbReference>
<dbReference type="PROSITE" id="PS00194">
    <property type="entry name" value="THIOREDOXIN_1"/>
    <property type="match status" value="1"/>
</dbReference>
<organism evidence="6 7">
    <name type="scientific">Zoogloea dura</name>
    <dbReference type="NCBI Taxonomy" id="2728840"/>
    <lineage>
        <taxon>Bacteria</taxon>
        <taxon>Pseudomonadati</taxon>
        <taxon>Pseudomonadota</taxon>
        <taxon>Betaproteobacteria</taxon>
        <taxon>Rhodocyclales</taxon>
        <taxon>Zoogloeaceae</taxon>
        <taxon>Zoogloea</taxon>
    </lineage>
</organism>
<dbReference type="PROSITE" id="PS51352">
    <property type="entry name" value="THIOREDOXIN_2"/>
    <property type="match status" value="1"/>
</dbReference>
<dbReference type="RefSeq" id="WP_169144933.1">
    <property type="nucleotide sequence ID" value="NZ_JABBGA010000003.1"/>
</dbReference>
<feature type="signal peptide" evidence="4">
    <location>
        <begin position="1"/>
        <end position="26"/>
    </location>
</feature>
<evidence type="ECO:0000259" key="5">
    <source>
        <dbReference type="PROSITE" id="PS51352"/>
    </source>
</evidence>
<dbReference type="InterPro" id="IPR017937">
    <property type="entry name" value="Thioredoxin_CS"/>
</dbReference>
<dbReference type="InterPro" id="IPR036249">
    <property type="entry name" value="Thioredoxin-like_sf"/>
</dbReference>
<feature type="chain" id="PRO_5032345836" evidence="4">
    <location>
        <begin position="27"/>
        <end position="164"/>
    </location>
</feature>
<dbReference type="InterPro" id="IPR013766">
    <property type="entry name" value="Thioredoxin_domain"/>
</dbReference>
<keyword evidence="2" id="KW-0201">Cytochrome c-type biogenesis</keyword>
<dbReference type="GO" id="GO:0017004">
    <property type="term" value="P:cytochrome complex assembly"/>
    <property type="evidence" value="ECO:0007669"/>
    <property type="project" value="UniProtKB-KW"/>
</dbReference>
<feature type="domain" description="Thioredoxin" evidence="5">
    <location>
        <begin position="21"/>
        <end position="161"/>
    </location>
</feature>
<proteinExistence type="predicted"/>
<gene>
    <name evidence="6" type="ORF">HHL15_06080</name>
</gene>
<evidence type="ECO:0000313" key="7">
    <source>
        <dbReference type="Proteomes" id="UP000580043"/>
    </source>
</evidence>
<dbReference type="AlphaFoldDB" id="A0A848G6N8"/>
<comment type="subcellular location">
    <subcellularLocation>
        <location evidence="1">Cell envelope</location>
    </subcellularLocation>
</comment>
<dbReference type="GO" id="GO:0030313">
    <property type="term" value="C:cell envelope"/>
    <property type="evidence" value="ECO:0007669"/>
    <property type="project" value="UniProtKB-SubCell"/>
</dbReference>
<dbReference type="InterPro" id="IPR050553">
    <property type="entry name" value="Thioredoxin_ResA/DsbE_sf"/>
</dbReference>
<evidence type="ECO:0000256" key="1">
    <source>
        <dbReference type="ARBA" id="ARBA00004196"/>
    </source>
</evidence>
<dbReference type="InterPro" id="IPR013740">
    <property type="entry name" value="Redoxin"/>
</dbReference>
<dbReference type="SUPFAM" id="SSF52833">
    <property type="entry name" value="Thioredoxin-like"/>
    <property type="match status" value="1"/>
</dbReference>
<dbReference type="CDD" id="cd02966">
    <property type="entry name" value="TlpA_like_family"/>
    <property type="match status" value="1"/>
</dbReference>
<sequence>MFPKAITRLLAAVFLLAVLNACSKPAAPDVGYTTLDGQAARLSALRGKVVLVNFWATTCTTCVAEMPALVDTYRRFSGQGFETVAIAMNYDPADYVRNYASKNGLPFTVGLDTSGDAAKGFEEVRLTPTTFLIDRKGRIVQKFLGAPDFPKLHADIEKLLAESA</sequence>
<accession>A0A848G6N8</accession>